<dbReference type="STRING" id="1817892.AUK40_00540"/>
<dbReference type="Proteomes" id="UP000183245">
    <property type="component" value="Unassembled WGS sequence"/>
</dbReference>
<accession>A0A1J5IZ72</accession>
<organism evidence="2 3">
    <name type="scientific">Candidatus Wirthbacteria bacterium CG2_30_54_11</name>
    <dbReference type="NCBI Taxonomy" id="1817892"/>
    <lineage>
        <taxon>Bacteria</taxon>
        <taxon>Candidatus Wirthbacteria</taxon>
    </lineage>
</organism>
<evidence type="ECO:0000313" key="3">
    <source>
        <dbReference type="Proteomes" id="UP000183245"/>
    </source>
</evidence>
<evidence type="ECO:0000256" key="1">
    <source>
        <dbReference type="SAM" id="MobiDB-lite"/>
    </source>
</evidence>
<proteinExistence type="predicted"/>
<sequence length="200" mass="21227">MRLDGYFEEYDMARSKKNKKQAKTMSTLPVPAGKLGAGFIVLLVIGMAAGALAAPQLFGRRQVGSTSQPKADILGPDGSESLDASSLASPEITTGTPTQVIDPQAVGFDWDSAPTPLQTPAEDIEARIEESKVQAYAYLGKAGSIEFIHASFYPFSEIAPDRYYSALVDLTFVVDPDAAVVSEICQGKAVSSNSTCRSTP</sequence>
<name>A0A1J5IZ72_9BACT</name>
<dbReference type="EMBL" id="MNZT01000010">
    <property type="protein sequence ID" value="OIP99730.1"/>
    <property type="molecule type" value="Genomic_DNA"/>
</dbReference>
<protein>
    <submittedName>
        <fullName evidence="2">Uncharacterized protein</fullName>
    </submittedName>
</protein>
<gene>
    <name evidence="2" type="ORF">AUK40_00540</name>
</gene>
<comment type="caution">
    <text evidence="2">The sequence shown here is derived from an EMBL/GenBank/DDBJ whole genome shotgun (WGS) entry which is preliminary data.</text>
</comment>
<evidence type="ECO:0000313" key="2">
    <source>
        <dbReference type="EMBL" id="OIP99730.1"/>
    </source>
</evidence>
<feature type="region of interest" description="Disordered" evidence="1">
    <location>
        <begin position="66"/>
        <end position="98"/>
    </location>
</feature>
<reference evidence="2 3" key="1">
    <citation type="journal article" date="2016" name="Environ. Microbiol.">
        <title>Genomic resolution of a cold subsurface aquifer community provides metabolic insights for novel microbes adapted to high CO concentrations.</title>
        <authorList>
            <person name="Probst A.J."/>
            <person name="Castelle C.J."/>
            <person name="Singh A."/>
            <person name="Brown C.T."/>
            <person name="Anantharaman K."/>
            <person name="Sharon I."/>
            <person name="Hug L.A."/>
            <person name="Burstein D."/>
            <person name="Emerson J.B."/>
            <person name="Thomas B.C."/>
            <person name="Banfield J.F."/>
        </authorList>
    </citation>
    <scope>NUCLEOTIDE SEQUENCE [LARGE SCALE GENOMIC DNA]</scope>
    <source>
        <strain evidence="2">CG2_30_54_11</strain>
    </source>
</reference>
<feature type="compositionally biased region" description="Polar residues" evidence="1">
    <location>
        <begin position="82"/>
        <end position="98"/>
    </location>
</feature>
<dbReference type="AlphaFoldDB" id="A0A1J5IZ72"/>